<evidence type="ECO:0000313" key="5">
    <source>
        <dbReference type="Proteomes" id="UP000305675"/>
    </source>
</evidence>
<name>A0A4U1BPQ0_9GAMM</name>
<comment type="caution">
    <text evidence="4">The sequence shown here is derived from an EMBL/GenBank/DDBJ whole genome shotgun (WGS) entry which is preliminary data.</text>
</comment>
<comment type="function">
    <text evidence="1">Required for the efficient initiation of filament assembly.</text>
</comment>
<reference evidence="4 5" key="1">
    <citation type="submission" date="2019-04" db="EMBL/GenBank/DDBJ databases">
        <authorList>
            <person name="Hwang J.C."/>
        </authorList>
    </citation>
    <scope>NUCLEOTIDE SEQUENCE [LARGE SCALE GENOMIC DNA]</scope>
    <source>
        <strain evidence="4 5">IMCC35002</strain>
    </source>
</reference>
<dbReference type="InterPro" id="IPR007809">
    <property type="entry name" value="FlgN-like"/>
</dbReference>
<dbReference type="OrthoDB" id="5600584at2"/>
<accession>A0A4U1BPQ0</accession>
<keyword evidence="5" id="KW-1185">Reference proteome</keyword>
<dbReference type="Proteomes" id="UP000305675">
    <property type="component" value="Unassembled WGS sequence"/>
</dbReference>
<dbReference type="Pfam" id="PF05130">
    <property type="entry name" value="FlgN"/>
    <property type="match status" value="1"/>
</dbReference>
<gene>
    <name evidence="4" type="ORF">FCL42_12245</name>
</gene>
<dbReference type="AlphaFoldDB" id="A0A4U1BPQ0"/>
<dbReference type="Gene3D" id="1.20.58.300">
    <property type="entry name" value="FlgN-like"/>
    <property type="match status" value="1"/>
</dbReference>
<keyword evidence="4" id="KW-0969">Cilium</keyword>
<dbReference type="GO" id="GO:0044780">
    <property type="term" value="P:bacterial-type flagellum assembly"/>
    <property type="evidence" value="ECO:0007669"/>
    <property type="project" value="InterPro"/>
</dbReference>
<dbReference type="EMBL" id="SWCJ01000008">
    <property type="protein sequence ID" value="TKB54575.1"/>
    <property type="molecule type" value="Genomic_DNA"/>
</dbReference>
<keyword evidence="4" id="KW-0966">Cell projection</keyword>
<dbReference type="InterPro" id="IPR036679">
    <property type="entry name" value="FlgN-like_sf"/>
</dbReference>
<dbReference type="SUPFAM" id="SSF140566">
    <property type="entry name" value="FlgN-like"/>
    <property type="match status" value="1"/>
</dbReference>
<comment type="similarity">
    <text evidence="2">Belongs to the FlgN family.</text>
</comment>
<keyword evidence="3" id="KW-1005">Bacterial flagellum biogenesis</keyword>
<evidence type="ECO:0000256" key="1">
    <source>
        <dbReference type="ARBA" id="ARBA00002397"/>
    </source>
</evidence>
<sequence>MTPKERVKAIVFGIKQDLNDYDALQQLLSEQRTLLQSRNCAGLEEHNQKQLQLCQQLKRSADARAQHLSALGLEPNGVGFKVLMSKLPTATSDKVSTLWSQLEQKVTLCKHHNDGNGQLLSTQQQSLAKLLNPEHTEALNNDYGLMRS</sequence>
<evidence type="ECO:0000313" key="4">
    <source>
        <dbReference type="EMBL" id="TKB54575.1"/>
    </source>
</evidence>
<keyword evidence="4" id="KW-0282">Flagellum</keyword>
<evidence type="ECO:0000256" key="2">
    <source>
        <dbReference type="ARBA" id="ARBA00007703"/>
    </source>
</evidence>
<protein>
    <submittedName>
        <fullName evidence="4">Flagellar protein FlgN</fullName>
    </submittedName>
</protein>
<proteinExistence type="inferred from homology"/>
<organism evidence="4 5">
    <name type="scientific">Ferrimonas aestuarii</name>
    <dbReference type="NCBI Taxonomy" id="2569539"/>
    <lineage>
        <taxon>Bacteria</taxon>
        <taxon>Pseudomonadati</taxon>
        <taxon>Pseudomonadota</taxon>
        <taxon>Gammaproteobacteria</taxon>
        <taxon>Alteromonadales</taxon>
        <taxon>Ferrimonadaceae</taxon>
        <taxon>Ferrimonas</taxon>
    </lineage>
</organism>
<dbReference type="RefSeq" id="WP_136863710.1">
    <property type="nucleotide sequence ID" value="NZ_SWCJ01000008.1"/>
</dbReference>
<evidence type="ECO:0000256" key="3">
    <source>
        <dbReference type="ARBA" id="ARBA00022795"/>
    </source>
</evidence>